<evidence type="ECO:0000256" key="7">
    <source>
        <dbReference type="SAM" id="Phobius"/>
    </source>
</evidence>
<evidence type="ECO:0000256" key="1">
    <source>
        <dbReference type="ARBA" id="ARBA00004141"/>
    </source>
</evidence>
<feature type="transmembrane region" description="Helical" evidence="7">
    <location>
        <begin position="493"/>
        <end position="516"/>
    </location>
</feature>
<dbReference type="Pfam" id="PF01825">
    <property type="entry name" value="GPS"/>
    <property type="match status" value="1"/>
</dbReference>
<dbReference type="Pfam" id="PF00002">
    <property type="entry name" value="7tm_2"/>
    <property type="match status" value="1"/>
</dbReference>
<dbReference type="GO" id="GO:0007189">
    <property type="term" value="P:adenylate cyclase-activating G protein-coupled receptor signaling pathway"/>
    <property type="evidence" value="ECO:0007669"/>
    <property type="project" value="TreeGrafter"/>
</dbReference>
<feature type="transmembrane region" description="Helical" evidence="7">
    <location>
        <begin position="652"/>
        <end position="674"/>
    </location>
</feature>
<keyword evidence="11" id="KW-1185">Reference proteome</keyword>
<reference evidence="10" key="3">
    <citation type="submission" date="2025-09" db="UniProtKB">
        <authorList>
            <consortium name="Ensembl"/>
        </authorList>
    </citation>
    <scope>IDENTIFICATION</scope>
</reference>
<feature type="transmembrane region" description="Helical" evidence="7">
    <location>
        <begin position="523"/>
        <end position="544"/>
    </location>
</feature>
<dbReference type="PANTHER" id="PTHR12011:SF474">
    <property type="entry name" value="ADHESION G PROTEIN-COUPLED RECEPTOR G11-RELATED"/>
    <property type="match status" value="1"/>
</dbReference>
<dbReference type="PRINTS" id="PR00249">
    <property type="entry name" value="GPCRSECRETIN"/>
</dbReference>
<dbReference type="PROSITE" id="PS50221">
    <property type="entry name" value="GAIN_B"/>
    <property type="match status" value="1"/>
</dbReference>
<dbReference type="AlphaFoldDB" id="A0AAQ4QA69"/>
<dbReference type="InterPro" id="IPR046338">
    <property type="entry name" value="GAIN_dom_sf"/>
</dbReference>
<feature type="transmembrane region" description="Helical" evidence="7">
    <location>
        <begin position="597"/>
        <end position="619"/>
    </location>
</feature>
<dbReference type="Proteomes" id="UP000007635">
    <property type="component" value="Chromosome XVIII"/>
</dbReference>
<name>A0AAQ4QA69_GASAC</name>
<dbReference type="Gene3D" id="2.60.220.50">
    <property type="match status" value="1"/>
</dbReference>
<dbReference type="InterPro" id="IPR017981">
    <property type="entry name" value="GPCR_2-like_7TM"/>
</dbReference>
<proteinExistence type="predicted"/>
<evidence type="ECO:0000313" key="11">
    <source>
        <dbReference type="Proteomes" id="UP000007635"/>
    </source>
</evidence>
<protein>
    <recommendedName>
        <fullName evidence="12">Adhesion G protein-coupled receptor G3</fullName>
    </recommendedName>
</protein>
<keyword evidence="3 7" id="KW-1133">Transmembrane helix</keyword>
<dbReference type="PANTHER" id="PTHR12011">
    <property type="entry name" value="ADHESION G-PROTEIN COUPLED RECEPTOR"/>
    <property type="match status" value="1"/>
</dbReference>
<dbReference type="InterPro" id="IPR000832">
    <property type="entry name" value="GPCR_2_secretin-like"/>
</dbReference>
<dbReference type="PROSITE" id="PS50261">
    <property type="entry name" value="G_PROTEIN_RECEP_F2_4"/>
    <property type="match status" value="1"/>
</dbReference>
<feature type="transmembrane region" description="Helical" evidence="7">
    <location>
        <begin position="723"/>
        <end position="744"/>
    </location>
</feature>
<evidence type="ECO:0000313" key="10">
    <source>
        <dbReference type="Ensembl" id="ENSGACP00000048109.1"/>
    </source>
</evidence>
<feature type="compositionally biased region" description="Basic and acidic residues" evidence="6">
    <location>
        <begin position="795"/>
        <end position="806"/>
    </location>
</feature>
<evidence type="ECO:0008006" key="12">
    <source>
        <dbReference type="Google" id="ProtNLM"/>
    </source>
</evidence>
<feature type="transmembrane region" description="Helical" evidence="7">
    <location>
        <begin position="564"/>
        <end position="588"/>
    </location>
</feature>
<accession>A0AAQ4QA69</accession>
<feature type="transmembrane region" description="Helical" evidence="7">
    <location>
        <begin position="695"/>
        <end position="717"/>
    </location>
</feature>
<dbReference type="InterPro" id="IPR057244">
    <property type="entry name" value="GAIN_B"/>
</dbReference>
<dbReference type="GeneTree" id="ENSGT00940000155621"/>
<dbReference type="Ensembl" id="ENSGACT00000036319.1">
    <property type="protein sequence ID" value="ENSGACP00000048109.1"/>
    <property type="gene ID" value="ENSGACG00000007561.2"/>
</dbReference>
<feature type="domain" description="G-protein coupled receptors family 2 profile 2" evidence="9">
    <location>
        <begin position="491"/>
        <end position="746"/>
    </location>
</feature>
<evidence type="ECO:0000259" key="9">
    <source>
        <dbReference type="PROSITE" id="PS50261"/>
    </source>
</evidence>
<dbReference type="GO" id="GO:0005886">
    <property type="term" value="C:plasma membrane"/>
    <property type="evidence" value="ECO:0007669"/>
    <property type="project" value="TreeGrafter"/>
</dbReference>
<dbReference type="GO" id="GO:0007166">
    <property type="term" value="P:cell surface receptor signaling pathway"/>
    <property type="evidence" value="ECO:0007669"/>
    <property type="project" value="InterPro"/>
</dbReference>
<dbReference type="InterPro" id="IPR000203">
    <property type="entry name" value="GPS"/>
</dbReference>
<evidence type="ECO:0000256" key="5">
    <source>
        <dbReference type="ARBA" id="ARBA00023157"/>
    </source>
</evidence>
<evidence type="ECO:0000256" key="4">
    <source>
        <dbReference type="ARBA" id="ARBA00023136"/>
    </source>
</evidence>
<organism evidence="10 11">
    <name type="scientific">Gasterosteus aculeatus aculeatus</name>
    <name type="common">three-spined stickleback</name>
    <dbReference type="NCBI Taxonomy" id="481459"/>
    <lineage>
        <taxon>Eukaryota</taxon>
        <taxon>Metazoa</taxon>
        <taxon>Chordata</taxon>
        <taxon>Craniata</taxon>
        <taxon>Vertebrata</taxon>
        <taxon>Euteleostomi</taxon>
        <taxon>Actinopterygii</taxon>
        <taxon>Neopterygii</taxon>
        <taxon>Teleostei</taxon>
        <taxon>Neoteleostei</taxon>
        <taxon>Acanthomorphata</taxon>
        <taxon>Eupercaria</taxon>
        <taxon>Perciformes</taxon>
        <taxon>Cottioidei</taxon>
        <taxon>Gasterosteales</taxon>
        <taxon>Gasterosteidae</taxon>
        <taxon>Gasterosteus</taxon>
    </lineage>
</organism>
<dbReference type="GO" id="GO:0004930">
    <property type="term" value="F:G protein-coupled receptor activity"/>
    <property type="evidence" value="ECO:0007669"/>
    <property type="project" value="InterPro"/>
</dbReference>
<dbReference type="SUPFAM" id="SSF81321">
    <property type="entry name" value="Family A G protein-coupled receptor-like"/>
    <property type="match status" value="1"/>
</dbReference>
<keyword evidence="2 7" id="KW-0812">Transmembrane</keyword>
<evidence type="ECO:0000259" key="8">
    <source>
        <dbReference type="PROSITE" id="PS50221"/>
    </source>
</evidence>
<evidence type="ECO:0000256" key="6">
    <source>
        <dbReference type="SAM" id="MobiDB-lite"/>
    </source>
</evidence>
<feature type="compositionally biased region" description="Polar residues" evidence="6">
    <location>
        <begin position="770"/>
        <end position="780"/>
    </location>
</feature>
<evidence type="ECO:0000256" key="2">
    <source>
        <dbReference type="ARBA" id="ARBA00022692"/>
    </source>
</evidence>
<comment type="subcellular location">
    <subcellularLocation>
        <location evidence="1">Membrane</location>
        <topology evidence="1">Multi-pass membrane protein</topology>
    </subcellularLocation>
</comment>
<reference evidence="10" key="2">
    <citation type="submission" date="2025-08" db="UniProtKB">
        <authorList>
            <consortium name="Ensembl"/>
        </authorList>
    </citation>
    <scope>IDENTIFICATION</scope>
</reference>
<sequence>MPPNVILFWLFCKREGHRTASWNDIFVKQNALCKVSKPWCAVGTVQSSLFCCSVLYATSTTDREEITRPDRELMPSNNMSRMTWVLFVGLLWIYPVLGACNKLKDCLTQKTAHVVVADNFSAFISADKYCNHSSVPKLFSANMSCILFVQKKKSRPQTFGEEFPEMEDCNGSSVIHFPKFYIRRKLLLYVMEEMPCNTSGFPDVSYLGLESCSNDTARVPCQITCLDPKTQCKKSSYDASQCTRMNLTNIYRMNITSRDCLNCDNPVKKPDSEVTVVSNFTHTEGGKVNAAQAAGVMKGMSDLANSINGPSAALNVGEGVTGILAKQTDPVVFEEMLFGYASPSDAMNILGDKNVLAQYSRSVRLSKEAFEKAGGLNANVPFGAILRFSNLDTDEMNSTILGNEVVAVEMGAIINNLTDKISIDFKNIKYEGIPSCRSWSGDGSRPNWTEDGCLTIQSGNNVTCQCSHLTFFAILLVPLNESISSSDLNKLTIITQVGCGVSMFFLAIVLFMHFLFRKTNASVSTLILIHLVSAVFLLNLTFLINDVVASLKNPVACTILAALMHYFMLATFTWFAAQAFHLCMLLYVRSTIGNRHYLLKVSIVSWVQPSVITIIMLSLGKYGKQVISTSDPKDDVAICWITDNTAHYIVNIGYYALIFVFTFTTFIIILSYLICLKRTTNQKVATEMSTNKKSITVILGLCCTMGITWGFAFFAYGPLRIPAYYIFTVLNSFQGFFLFIYYHYTSDPRKTIKAQGSTVSQSTLQTCTYSNENPYSNPTLENPGGQTGTEGGEDSQLKVKEYKQVE</sequence>
<keyword evidence="4 7" id="KW-0472">Membrane</keyword>
<dbReference type="SMART" id="SM00303">
    <property type="entry name" value="GPS"/>
    <property type="match status" value="1"/>
</dbReference>
<dbReference type="Gene3D" id="1.20.1070.10">
    <property type="entry name" value="Rhodopsin 7-helix transmembrane proteins"/>
    <property type="match status" value="1"/>
</dbReference>
<feature type="region of interest" description="Disordered" evidence="6">
    <location>
        <begin position="770"/>
        <end position="806"/>
    </location>
</feature>
<feature type="domain" description="GAIN-B" evidence="8">
    <location>
        <begin position="336"/>
        <end position="482"/>
    </location>
</feature>
<reference evidence="10 11" key="1">
    <citation type="journal article" date="2021" name="G3 (Bethesda)">
        <title>Improved contiguity of the threespine stickleback genome using long-read sequencing.</title>
        <authorList>
            <person name="Nath S."/>
            <person name="Shaw D.E."/>
            <person name="White M.A."/>
        </authorList>
    </citation>
    <scope>NUCLEOTIDE SEQUENCE [LARGE SCALE GENOMIC DNA]</scope>
    <source>
        <strain evidence="10 11">Lake Benthic</strain>
    </source>
</reference>
<keyword evidence="5" id="KW-1015">Disulfide bond</keyword>
<evidence type="ECO:0000256" key="3">
    <source>
        <dbReference type="ARBA" id="ARBA00022989"/>
    </source>
</evidence>